<dbReference type="OrthoDB" id="539213at2759"/>
<keyword evidence="2 3" id="KW-0040">ANK repeat</keyword>
<dbReference type="Proteomes" id="UP000050424">
    <property type="component" value="Unassembled WGS sequence"/>
</dbReference>
<name>A0A0P7BMA7_9HYPO</name>
<dbReference type="Pfam" id="PF00023">
    <property type="entry name" value="Ank"/>
    <property type="match status" value="4"/>
</dbReference>
<dbReference type="SUPFAM" id="SSF48403">
    <property type="entry name" value="Ankyrin repeat"/>
    <property type="match status" value="3"/>
</dbReference>
<dbReference type="SMART" id="SM00248">
    <property type="entry name" value="ANK"/>
    <property type="match status" value="17"/>
</dbReference>
<accession>A0A0P7BMA7</accession>
<feature type="domain" description="Clr5" evidence="4">
    <location>
        <begin position="9"/>
        <end position="48"/>
    </location>
</feature>
<dbReference type="Gene3D" id="1.25.40.20">
    <property type="entry name" value="Ankyrin repeat-containing domain"/>
    <property type="match status" value="5"/>
</dbReference>
<dbReference type="InterPro" id="IPR051165">
    <property type="entry name" value="Multifunctional_ANK_Repeat"/>
</dbReference>
<evidence type="ECO:0000313" key="6">
    <source>
        <dbReference type="Proteomes" id="UP000050424"/>
    </source>
</evidence>
<evidence type="ECO:0000259" key="4">
    <source>
        <dbReference type="Pfam" id="PF14420"/>
    </source>
</evidence>
<feature type="repeat" description="ANK" evidence="3">
    <location>
        <begin position="844"/>
        <end position="876"/>
    </location>
</feature>
<dbReference type="STRING" id="78410.A0A0P7BMA7"/>
<feature type="repeat" description="ANK" evidence="3">
    <location>
        <begin position="1027"/>
        <end position="1059"/>
    </location>
</feature>
<feature type="repeat" description="ANK" evidence="3">
    <location>
        <begin position="558"/>
        <end position="590"/>
    </location>
</feature>
<dbReference type="AlphaFoldDB" id="A0A0P7BMA7"/>
<keyword evidence="6" id="KW-1185">Reference proteome</keyword>
<feature type="repeat" description="ANK" evidence="3">
    <location>
        <begin position="986"/>
        <end position="1018"/>
    </location>
</feature>
<dbReference type="EMBL" id="LKCW01000001">
    <property type="protein sequence ID" value="KPM46442.1"/>
    <property type="molecule type" value="Genomic_DNA"/>
</dbReference>
<feature type="repeat" description="ANK" evidence="3">
    <location>
        <begin position="325"/>
        <end position="357"/>
    </location>
</feature>
<organism evidence="5 6">
    <name type="scientific">Neonectria ditissima</name>
    <dbReference type="NCBI Taxonomy" id="78410"/>
    <lineage>
        <taxon>Eukaryota</taxon>
        <taxon>Fungi</taxon>
        <taxon>Dikarya</taxon>
        <taxon>Ascomycota</taxon>
        <taxon>Pezizomycotina</taxon>
        <taxon>Sordariomycetes</taxon>
        <taxon>Hypocreomycetidae</taxon>
        <taxon>Hypocreales</taxon>
        <taxon>Nectriaceae</taxon>
        <taxon>Neonectria</taxon>
    </lineage>
</organism>
<dbReference type="Pfam" id="PF14420">
    <property type="entry name" value="Clr5"/>
    <property type="match status" value="1"/>
</dbReference>
<dbReference type="InterPro" id="IPR025676">
    <property type="entry name" value="Clr5_dom"/>
</dbReference>
<dbReference type="Pfam" id="PF12796">
    <property type="entry name" value="Ank_2"/>
    <property type="match status" value="3"/>
</dbReference>
<dbReference type="PROSITE" id="PS50088">
    <property type="entry name" value="ANK_REPEAT"/>
    <property type="match status" value="9"/>
</dbReference>
<evidence type="ECO:0000256" key="2">
    <source>
        <dbReference type="ARBA" id="ARBA00023043"/>
    </source>
</evidence>
<reference evidence="5 6" key="1">
    <citation type="submission" date="2015-09" db="EMBL/GenBank/DDBJ databases">
        <title>Draft genome of a European isolate of the apple canker pathogen Neonectria ditissima.</title>
        <authorList>
            <person name="Gomez-Cortecero A."/>
            <person name="Harrison R.J."/>
            <person name="Armitage A.D."/>
        </authorList>
    </citation>
    <scope>NUCLEOTIDE SEQUENCE [LARGE SCALE GENOMIC DNA]</scope>
    <source>
        <strain evidence="5 6">R09/05</strain>
    </source>
</reference>
<keyword evidence="1" id="KW-0677">Repeat</keyword>
<dbReference type="InterPro" id="IPR036770">
    <property type="entry name" value="Ankyrin_rpt-contain_sf"/>
</dbReference>
<feature type="repeat" description="ANK" evidence="3">
    <location>
        <begin position="727"/>
        <end position="759"/>
    </location>
</feature>
<feature type="repeat" description="ANK" evidence="3">
    <location>
        <begin position="480"/>
        <end position="509"/>
    </location>
</feature>
<comment type="caution">
    <text evidence="5">The sequence shown here is derived from an EMBL/GenBank/DDBJ whole genome shotgun (WGS) entry which is preliminary data.</text>
</comment>
<dbReference type="PANTHER" id="PTHR24123">
    <property type="entry name" value="ANKYRIN REPEAT-CONTAINING"/>
    <property type="match status" value="1"/>
</dbReference>
<feature type="repeat" description="ANK" evidence="3">
    <location>
        <begin position="947"/>
        <end position="979"/>
    </location>
</feature>
<dbReference type="PROSITE" id="PS50297">
    <property type="entry name" value="ANK_REP_REGION"/>
    <property type="match status" value="9"/>
</dbReference>
<feature type="repeat" description="ANK" evidence="3">
    <location>
        <begin position="695"/>
        <end position="721"/>
    </location>
</feature>
<dbReference type="InterPro" id="IPR002110">
    <property type="entry name" value="Ankyrin_rpt"/>
</dbReference>
<dbReference type="PRINTS" id="PR01415">
    <property type="entry name" value="ANKYRIN"/>
</dbReference>
<evidence type="ECO:0000256" key="1">
    <source>
        <dbReference type="ARBA" id="ARBA00022737"/>
    </source>
</evidence>
<evidence type="ECO:0000256" key="3">
    <source>
        <dbReference type="PROSITE-ProRule" id="PRU00023"/>
    </source>
</evidence>
<proteinExistence type="predicted"/>
<dbReference type="PANTHER" id="PTHR24123:SF33">
    <property type="entry name" value="PROTEIN HOS4"/>
    <property type="match status" value="1"/>
</dbReference>
<protein>
    <recommendedName>
        <fullName evidence="4">Clr5 domain-containing protein</fullName>
    </recommendedName>
</protein>
<evidence type="ECO:0000313" key="5">
    <source>
        <dbReference type="EMBL" id="KPM46442.1"/>
    </source>
</evidence>
<gene>
    <name evidence="5" type="ORF">AK830_g35</name>
</gene>
<sequence>MPRQPNKPPELWEAHKQHIHNFYIIDNKTLTETVDLMSRIHNFNATQNVKKDDWKLVNARVTAQKPTAMLLNNRVIKVKRVKRALGRYRFTDEDSFKSVVSECSSTRGLVVHTPPPRPASHVSMSTIPWLHFQRTHGPHLLAMVQALIPSMNWINLSGSPLSCYSEGELSMRSARSLLAQILGRSENHNEPDLTPFILNRLTDVLPQSSSTECDIQSKEPLLDLPEMDRFLTWIFESGGASLFNRYISCLRRVLTPTLKVFLEFVLLSAVSIEKADLVSNLLQLGADPNCKNSSYMRSYSDLCCFHTYSIDRTTTPLQLASIRDSSGEALLIAIGRNDLDLVELLLQAGANVNIALHELEMSASRFFEYQAERWFPANEEDQEDQQRVLRRACNIFDAEAEKNDIHEVVDREDIFLSPISFAAQRNKMALVQRLLDAGAIVNGCPDYDRVWTRVSIPTLQSWKRGFYEHMMDRSRKWFQSPLHEAVLNGNVQLTTLLLDHGAAVNSRNASGATPLQLACGFDAMDNYDIEEPDEIRMEMAQLLLSRGAELNASPGSMRGRTALQAALEKGHEELAEHLLALGADINAPSSAQGGLNAPQAASRGGNCDLMLLLVRHGALFTAEMRWIALYTAALRGDLLAVGQFLAQGAEVNALYSPDGMPDITGSILQASIRSRNVEVTRKVLDAGADLDMVVEGETALCTAVRKNDRDALNLLLSRGANPSHWGATRTPLSIAATEGNKHVVECLIQAGADVDQLSYSPWVGGSDQVFATPLFWIVYAIRRPFYVSPPALHNTAIVLLSHGADPNGGLGAAGILGLACGATDVVLVEELLNRGANPRTLDWKGWFPIHRAAEAGNKKIVQLLLAAGANVNDQTRESPSRTTLECAIPDYRSSADDWEEVIEILIKAGAHIQNKGVLLARALKYPPFKLASDLLQIGADVSYTVSELEQPLKLAIDANSYDVVQLLINHGADVNTRSCWPDVGIESATPLMHAVCCGQFNIAKLLIENGADINATLVIYGDGGQPEVATVLQLAAREGRLDLVYLLLENDADVDLGQSRCNEAAVFADRKDHHTLARLLRDYIP</sequence>